<organism evidence="2 3">
    <name type="scientific">Coemansia interrupta</name>
    <dbReference type="NCBI Taxonomy" id="1126814"/>
    <lineage>
        <taxon>Eukaryota</taxon>
        <taxon>Fungi</taxon>
        <taxon>Fungi incertae sedis</taxon>
        <taxon>Zoopagomycota</taxon>
        <taxon>Kickxellomycotina</taxon>
        <taxon>Kickxellomycetes</taxon>
        <taxon>Kickxellales</taxon>
        <taxon>Kickxellaceae</taxon>
        <taxon>Coemansia</taxon>
    </lineage>
</organism>
<dbReference type="EMBL" id="JANBUM010000240">
    <property type="protein sequence ID" value="KAJ2780666.1"/>
    <property type="molecule type" value="Genomic_DNA"/>
</dbReference>
<protein>
    <submittedName>
        <fullName evidence="2">Uncharacterized protein</fullName>
    </submittedName>
</protein>
<gene>
    <name evidence="2" type="ORF">GGI15_003457</name>
</gene>
<dbReference type="AlphaFoldDB" id="A0A9W8HFR5"/>
<reference evidence="2" key="1">
    <citation type="submission" date="2022-07" db="EMBL/GenBank/DDBJ databases">
        <title>Phylogenomic reconstructions and comparative analyses of Kickxellomycotina fungi.</title>
        <authorList>
            <person name="Reynolds N.K."/>
            <person name="Stajich J.E."/>
            <person name="Barry K."/>
            <person name="Grigoriev I.V."/>
            <person name="Crous P."/>
            <person name="Smith M.E."/>
        </authorList>
    </citation>
    <scope>NUCLEOTIDE SEQUENCE</scope>
    <source>
        <strain evidence="2">BCRC 34489</strain>
    </source>
</reference>
<sequence length="376" mass="37631">MFCGWKGQAGAGSEVVASSAVLPSIPPVDVSAGGTVGPLASSSASSSASASASASASGSLELSVSVGIGGASSAIFETSTSFGLPWDETTSASPSSTESALSPSSSDSSLLTESTDLSSSSSTDSPSSSHGLFSEEPPLFPTTSSGFLISMSIGVEESSSLGGSFEISSGIANESETTEIAIGGTLSASSSDIAVGSTISPAATTHGGSGLTGPMVSSGLSMLLNNGVQLPITLPNIDLPAIDLATVHLPDMTVDGINLAALPLPSITLPPFNPASLTKFSYIEELMSKAGVTFDDIAKLPLQELSNMDLAHMDVGALMSVVNVNRVSFPSNMVPTPMEEHAVVAQTPDLALQTTTLDADGIDALLGLSIMTYSTQ</sequence>
<dbReference type="OrthoDB" id="5569703at2759"/>
<dbReference type="Proteomes" id="UP001140172">
    <property type="component" value="Unassembled WGS sequence"/>
</dbReference>
<proteinExistence type="predicted"/>
<comment type="caution">
    <text evidence="2">The sequence shown here is derived from an EMBL/GenBank/DDBJ whole genome shotgun (WGS) entry which is preliminary data.</text>
</comment>
<feature type="compositionally biased region" description="Low complexity" evidence="1">
    <location>
        <begin position="87"/>
        <end position="129"/>
    </location>
</feature>
<name>A0A9W8HFR5_9FUNG</name>
<evidence type="ECO:0000313" key="3">
    <source>
        <dbReference type="Proteomes" id="UP001140172"/>
    </source>
</evidence>
<accession>A0A9W8HFR5</accession>
<keyword evidence="3" id="KW-1185">Reference proteome</keyword>
<evidence type="ECO:0000256" key="1">
    <source>
        <dbReference type="SAM" id="MobiDB-lite"/>
    </source>
</evidence>
<feature type="region of interest" description="Disordered" evidence="1">
    <location>
        <begin position="27"/>
        <end position="47"/>
    </location>
</feature>
<evidence type="ECO:0000313" key="2">
    <source>
        <dbReference type="EMBL" id="KAJ2780666.1"/>
    </source>
</evidence>
<feature type="region of interest" description="Disordered" evidence="1">
    <location>
        <begin position="87"/>
        <end position="138"/>
    </location>
</feature>